<dbReference type="PROSITE" id="PS51401">
    <property type="entry name" value="CHORD"/>
    <property type="match status" value="2"/>
</dbReference>
<dbReference type="RefSeq" id="XP_016216624.1">
    <property type="nucleotide sequence ID" value="XM_016355488.1"/>
</dbReference>
<dbReference type="InParanoid" id="A0A0D2AJI6"/>
<protein>
    <submittedName>
        <fullName evidence="7">Uncharacterized protein</fullName>
    </submittedName>
</protein>
<gene>
    <name evidence="7" type="ORF">PV09_02445</name>
</gene>
<evidence type="ECO:0000259" key="6">
    <source>
        <dbReference type="PROSITE" id="PS51401"/>
    </source>
</evidence>
<sequence>MTGKCVHKGCGKVFTDPDEPCVYHPGPAVFHEGQKGYQCCKPRVLTFDEFLSIPPCTTGKHSTTDEGPLIYEKPREDLNATLSQTAPADTQFTQPAVPRLPQSSARASPSPAPPPESEDDDPDTPVPDGATCRRRGCGQTYKAGSDRSGEQCVHHPGAPLFHEGSKGYTCCKRRVLEFDQFLKIEGCKTKDRHLFVGAKKKPGHEEKLDTVRHDFYQTATTVNASLYLKKIDKEKSTVKFVSETQLDLDLVTLDNKRFQRTFELFGPIDPGKSTFKILSTKLELTLQKADGQGWPVLKADDPQTGEIIQAGRAGRV</sequence>
<dbReference type="InterPro" id="IPR039790">
    <property type="entry name" value="CHRD1"/>
</dbReference>
<evidence type="ECO:0000259" key="5">
    <source>
        <dbReference type="PROSITE" id="PS51203"/>
    </source>
</evidence>
<dbReference type="InterPro" id="IPR007052">
    <property type="entry name" value="CS_dom"/>
</dbReference>
<accession>A0A0D2AJI6</accession>
<dbReference type="EMBL" id="KN847534">
    <property type="protein sequence ID" value="KIW06755.1"/>
    <property type="molecule type" value="Genomic_DNA"/>
</dbReference>
<dbReference type="GO" id="GO:0046872">
    <property type="term" value="F:metal ion binding"/>
    <property type="evidence" value="ECO:0007669"/>
    <property type="project" value="UniProtKB-KW"/>
</dbReference>
<dbReference type="AlphaFoldDB" id="A0A0D2AJI6"/>
<dbReference type="PANTHER" id="PTHR46983:SF3">
    <property type="entry name" value="CHPADIPLOID STATE MAINTENANCE PROTEIN CHPA"/>
    <property type="match status" value="1"/>
</dbReference>
<organism evidence="7 8">
    <name type="scientific">Verruconis gallopava</name>
    <dbReference type="NCBI Taxonomy" id="253628"/>
    <lineage>
        <taxon>Eukaryota</taxon>
        <taxon>Fungi</taxon>
        <taxon>Dikarya</taxon>
        <taxon>Ascomycota</taxon>
        <taxon>Pezizomycotina</taxon>
        <taxon>Dothideomycetes</taxon>
        <taxon>Pleosporomycetidae</taxon>
        <taxon>Venturiales</taxon>
        <taxon>Sympoventuriaceae</taxon>
        <taxon>Verruconis</taxon>
    </lineage>
</organism>
<keyword evidence="3" id="KW-0862">Zinc</keyword>
<keyword evidence="8" id="KW-1185">Reference proteome</keyword>
<dbReference type="Gene3D" id="4.10.1130.20">
    <property type="match status" value="2"/>
</dbReference>
<dbReference type="HOGENOM" id="CLU_040079_1_1_1"/>
<dbReference type="PROSITE" id="PS51203">
    <property type="entry name" value="CS"/>
    <property type="match status" value="1"/>
</dbReference>
<keyword evidence="1" id="KW-0479">Metal-binding</keyword>
<dbReference type="PANTHER" id="PTHR46983">
    <property type="entry name" value="CYSTEINE AND HISTIDINE-RICH DOMAIN-CONTAINING PROTEIN 1"/>
    <property type="match status" value="1"/>
</dbReference>
<evidence type="ECO:0000313" key="7">
    <source>
        <dbReference type="EMBL" id="KIW06755.1"/>
    </source>
</evidence>
<evidence type="ECO:0000256" key="3">
    <source>
        <dbReference type="ARBA" id="ARBA00022833"/>
    </source>
</evidence>
<reference evidence="7 8" key="1">
    <citation type="submission" date="2015-01" db="EMBL/GenBank/DDBJ databases">
        <title>The Genome Sequence of Ochroconis gallopava CBS43764.</title>
        <authorList>
            <consortium name="The Broad Institute Genomics Platform"/>
            <person name="Cuomo C."/>
            <person name="de Hoog S."/>
            <person name="Gorbushina A."/>
            <person name="Stielow B."/>
            <person name="Teixiera M."/>
            <person name="Abouelleil A."/>
            <person name="Chapman S.B."/>
            <person name="Priest M."/>
            <person name="Young S.K."/>
            <person name="Wortman J."/>
            <person name="Nusbaum C."/>
            <person name="Birren B."/>
        </authorList>
    </citation>
    <scope>NUCLEOTIDE SEQUENCE [LARGE SCALE GENOMIC DNA]</scope>
    <source>
        <strain evidence="7 8">CBS 43764</strain>
    </source>
</reference>
<dbReference type="VEuPathDB" id="FungiDB:PV09_02445"/>
<dbReference type="Pfam" id="PF04969">
    <property type="entry name" value="CS"/>
    <property type="match status" value="1"/>
</dbReference>
<dbReference type="InterPro" id="IPR008978">
    <property type="entry name" value="HSP20-like_chaperone"/>
</dbReference>
<evidence type="ECO:0000256" key="1">
    <source>
        <dbReference type="ARBA" id="ARBA00022723"/>
    </source>
</evidence>
<feature type="region of interest" description="Disordered" evidence="4">
    <location>
        <begin position="86"/>
        <end position="151"/>
    </location>
</feature>
<dbReference type="GeneID" id="27310418"/>
<dbReference type="STRING" id="253628.A0A0D2AJI6"/>
<feature type="domain" description="CHORD" evidence="6">
    <location>
        <begin position="132"/>
        <end position="193"/>
    </location>
</feature>
<dbReference type="InterPro" id="IPR007051">
    <property type="entry name" value="CHORD_dom"/>
</dbReference>
<proteinExistence type="predicted"/>
<evidence type="ECO:0000256" key="2">
    <source>
        <dbReference type="ARBA" id="ARBA00022737"/>
    </source>
</evidence>
<dbReference type="CDD" id="cd06466">
    <property type="entry name" value="p23_CS_SGT1_like"/>
    <property type="match status" value="1"/>
</dbReference>
<keyword evidence="2" id="KW-0677">Repeat</keyword>
<evidence type="ECO:0000313" key="8">
    <source>
        <dbReference type="Proteomes" id="UP000053259"/>
    </source>
</evidence>
<evidence type="ECO:0000256" key="4">
    <source>
        <dbReference type="SAM" id="MobiDB-lite"/>
    </source>
</evidence>
<name>A0A0D2AJI6_9PEZI</name>
<dbReference type="Pfam" id="PF04968">
    <property type="entry name" value="CHORD"/>
    <property type="match status" value="2"/>
</dbReference>
<feature type="domain" description="CHORD" evidence="6">
    <location>
        <begin position="5"/>
        <end position="61"/>
    </location>
</feature>
<feature type="domain" description="CS" evidence="5">
    <location>
        <begin position="208"/>
        <end position="298"/>
    </location>
</feature>
<dbReference type="SUPFAM" id="SSF49764">
    <property type="entry name" value="HSP20-like chaperones"/>
    <property type="match status" value="1"/>
</dbReference>
<dbReference type="OrthoDB" id="1898560at2759"/>
<dbReference type="Proteomes" id="UP000053259">
    <property type="component" value="Unassembled WGS sequence"/>
</dbReference>
<dbReference type="Gene3D" id="2.60.40.790">
    <property type="match status" value="1"/>
</dbReference>
<feature type="compositionally biased region" description="Low complexity" evidence="4">
    <location>
        <begin position="99"/>
        <end position="109"/>
    </location>
</feature>